<dbReference type="AlphaFoldDB" id="A0A1H3RUF4"/>
<dbReference type="STRING" id="1503961.SAMN05421736_10963"/>
<keyword evidence="2" id="KW-1185">Reference proteome</keyword>
<gene>
    <name evidence="1" type="ORF">SAMN05421736_10963</name>
</gene>
<dbReference type="OrthoDB" id="2433183at2"/>
<dbReference type="EMBL" id="FNPI01000009">
    <property type="protein sequence ID" value="SDZ29326.1"/>
    <property type="molecule type" value="Genomic_DNA"/>
</dbReference>
<proteinExistence type="predicted"/>
<evidence type="ECO:0008006" key="3">
    <source>
        <dbReference type="Google" id="ProtNLM"/>
    </source>
</evidence>
<evidence type="ECO:0000313" key="1">
    <source>
        <dbReference type="EMBL" id="SDZ29326.1"/>
    </source>
</evidence>
<accession>A0A1H3RUF4</accession>
<organism evidence="1 2">
    <name type="scientific">Evansella caseinilytica</name>
    <dbReference type="NCBI Taxonomy" id="1503961"/>
    <lineage>
        <taxon>Bacteria</taxon>
        <taxon>Bacillati</taxon>
        <taxon>Bacillota</taxon>
        <taxon>Bacilli</taxon>
        <taxon>Bacillales</taxon>
        <taxon>Bacillaceae</taxon>
        <taxon>Evansella</taxon>
    </lineage>
</organism>
<reference evidence="2" key="1">
    <citation type="submission" date="2016-10" db="EMBL/GenBank/DDBJ databases">
        <authorList>
            <person name="Varghese N."/>
            <person name="Submissions S."/>
        </authorList>
    </citation>
    <scope>NUCLEOTIDE SEQUENCE [LARGE SCALE GENOMIC DNA]</scope>
    <source>
        <strain evidence="2">SP</strain>
    </source>
</reference>
<sequence>MAQLVKLSDYISRYETDIYRYPSRFVRLKKERWERLLHDWEHRKTMPLYQESDDGNLDSDDSSKEAGFLGRLKNFFQREEKNEWDFDMPSQQEAAPPWAAFKSKEELVNHFREEIYRFQLSWASSTISEVSDIKRKYYYDTLLTYLLLKLPDSFFVFYEPVFVAKKAPVDLDIFILTPSELWLITPLFGKKDTIFHADSDRFWIKAQGENKDKIIHPGISLKRMRTVIKTMLEEKELSVPITTAILAKDSYIDTPQTQKRWNYIDRRNIDEWQKALLKNRSPIKHHQLKIADALLSSCLTTSEFRAEYLEDVDEPTEELPK</sequence>
<dbReference type="Proteomes" id="UP000198935">
    <property type="component" value="Unassembled WGS sequence"/>
</dbReference>
<name>A0A1H3RUF4_9BACI</name>
<protein>
    <recommendedName>
        <fullName evidence="3">NERD domain-containing protein</fullName>
    </recommendedName>
</protein>
<evidence type="ECO:0000313" key="2">
    <source>
        <dbReference type="Proteomes" id="UP000198935"/>
    </source>
</evidence>